<reference evidence="2" key="2">
    <citation type="submission" date="2021-05" db="EMBL/GenBank/DDBJ databases">
        <authorList>
            <person name="Pain A."/>
        </authorList>
    </citation>
    <scope>NUCLEOTIDE SEQUENCE</scope>
    <source>
        <strain evidence="2">1802A</strain>
    </source>
</reference>
<dbReference type="FunFam" id="1.10.8.270:FF:000028">
    <property type="entry name" value="TBC domain containing protein"/>
    <property type="match status" value="1"/>
</dbReference>
<dbReference type="AlphaFoldDB" id="A0AAD9GHW2"/>
<protein>
    <submittedName>
        <fullName evidence="2">TBC domain containing protein</fullName>
    </submittedName>
</protein>
<keyword evidence="3" id="KW-1185">Reference proteome</keyword>
<dbReference type="InterPro" id="IPR000195">
    <property type="entry name" value="Rab-GAP-TBC_dom"/>
</dbReference>
<accession>A0AAD9GHW2</accession>
<comment type="caution">
    <text evidence="2">The sequence shown here is derived from an EMBL/GenBank/DDBJ whole genome shotgun (WGS) entry which is preliminary data.</text>
</comment>
<evidence type="ECO:0000259" key="1">
    <source>
        <dbReference type="PROSITE" id="PS50086"/>
    </source>
</evidence>
<sequence length="358" mass="41260">MKPGDRCPAVSSLPVLSLKEGDCSLSPPTSTQRLSRLSDALAAPLIDLGAMRKLLWLGVPEDAPLHIRADIWRLVLGYLPVVSATRKQILEKKRRHYQDMCKQHCESDAMCDAEQKMLKQIRVDLPRTNQSIRLFKDKRIQKLMERVLYIWSVRNPASGYVQGINDLLVIFVTVFSRPYMRCLSLDTEAVDHLKPEELDEIEADCFYCLSKILSQMQDNYTEGQPGVYKSLNKLKGLMKRIDLRLYQHFEDMGIDFMQFPFRWMNCMMIRELPLSCSVRLWDTYIAELNDGVVSFHEYVSAAFLSVWSAELLKMDYQQCLLFLQHLPTSTWGASEVDAVVSKAYIVKSVFENSPNHFT</sequence>
<dbReference type="FunFam" id="1.10.472.80:FF:000001">
    <property type="entry name" value="TBC1 domain family member 22B"/>
    <property type="match status" value="1"/>
</dbReference>
<dbReference type="Gene3D" id="1.10.472.80">
    <property type="entry name" value="Ypt/Rab-GAP domain of gyp1p, domain 3"/>
    <property type="match status" value="1"/>
</dbReference>
<organism evidence="2 3">
    <name type="scientific">Babesia divergens</name>
    <dbReference type="NCBI Taxonomy" id="32595"/>
    <lineage>
        <taxon>Eukaryota</taxon>
        <taxon>Sar</taxon>
        <taxon>Alveolata</taxon>
        <taxon>Apicomplexa</taxon>
        <taxon>Aconoidasida</taxon>
        <taxon>Piroplasmida</taxon>
        <taxon>Babesiidae</taxon>
        <taxon>Babesia</taxon>
    </lineage>
</organism>
<dbReference type="PROSITE" id="PS50086">
    <property type="entry name" value="TBC_RABGAP"/>
    <property type="match status" value="1"/>
</dbReference>
<reference evidence="2" key="1">
    <citation type="journal article" date="2014" name="Nucleic Acids Res.">
        <title>The evolutionary dynamics of variant antigen genes in Babesia reveal a history of genomic innovation underlying host-parasite interaction.</title>
        <authorList>
            <person name="Jackson A.P."/>
            <person name="Otto T.D."/>
            <person name="Darby A."/>
            <person name="Ramaprasad A."/>
            <person name="Xia D."/>
            <person name="Echaide I.E."/>
            <person name="Farber M."/>
            <person name="Gahlot S."/>
            <person name="Gamble J."/>
            <person name="Gupta D."/>
            <person name="Gupta Y."/>
            <person name="Jackson L."/>
            <person name="Malandrin L."/>
            <person name="Malas T.B."/>
            <person name="Moussa E."/>
            <person name="Nair M."/>
            <person name="Reid A.J."/>
            <person name="Sanders M."/>
            <person name="Sharma J."/>
            <person name="Tracey A."/>
            <person name="Quail M.A."/>
            <person name="Weir W."/>
            <person name="Wastling J.M."/>
            <person name="Hall N."/>
            <person name="Willadsen P."/>
            <person name="Lingelbach K."/>
            <person name="Shiels B."/>
            <person name="Tait A."/>
            <person name="Berriman M."/>
            <person name="Allred D.R."/>
            <person name="Pain A."/>
        </authorList>
    </citation>
    <scope>NUCLEOTIDE SEQUENCE</scope>
    <source>
        <strain evidence="2">1802A</strain>
    </source>
</reference>
<dbReference type="SUPFAM" id="SSF47923">
    <property type="entry name" value="Ypt/Rab-GAP domain of gyp1p"/>
    <property type="match status" value="2"/>
</dbReference>
<dbReference type="GO" id="GO:0005096">
    <property type="term" value="F:GTPase activator activity"/>
    <property type="evidence" value="ECO:0007669"/>
    <property type="project" value="TreeGrafter"/>
</dbReference>
<dbReference type="SMART" id="SM00164">
    <property type="entry name" value="TBC"/>
    <property type="match status" value="1"/>
</dbReference>
<dbReference type="PANTHER" id="PTHR22957">
    <property type="entry name" value="TBC1 DOMAIN FAMILY MEMBER GTPASE-ACTIVATING PROTEIN"/>
    <property type="match status" value="1"/>
</dbReference>
<proteinExistence type="predicted"/>
<dbReference type="Proteomes" id="UP001195914">
    <property type="component" value="Unassembled WGS sequence"/>
</dbReference>
<dbReference type="InterPro" id="IPR035969">
    <property type="entry name" value="Rab-GAP_TBC_sf"/>
</dbReference>
<dbReference type="EMBL" id="JAHBMH010000024">
    <property type="protein sequence ID" value="KAK1938719.1"/>
    <property type="molecule type" value="Genomic_DNA"/>
</dbReference>
<evidence type="ECO:0000313" key="3">
    <source>
        <dbReference type="Proteomes" id="UP001195914"/>
    </source>
</evidence>
<gene>
    <name evidence="2" type="ORF">X943_003772</name>
</gene>
<dbReference type="PANTHER" id="PTHR22957:SF26">
    <property type="entry name" value="LD44506P"/>
    <property type="match status" value="1"/>
</dbReference>
<evidence type="ECO:0000313" key="2">
    <source>
        <dbReference type="EMBL" id="KAK1938719.1"/>
    </source>
</evidence>
<feature type="domain" description="Rab-GAP TBC" evidence="1">
    <location>
        <begin position="62"/>
        <end position="288"/>
    </location>
</feature>
<dbReference type="Gene3D" id="1.10.8.270">
    <property type="entry name" value="putative rabgap domain of human tbc1 domain family member 14 like domains"/>
    <property type="match status" value="1"/>
</dbReference>
<dbReference type="Pfam" id="PF00566">
    <property type="entry name" value="RabGAP-TBC"/>
    <property type="match status" value="1"/>
</dbReference>
<name>A0AAD9GHW2_BABDI</name>